<proteinExistence type="predicted"/>
<keyword evidence="2 3" id="KW-0342">GTP-binding</keyword>
<feature type="binding site" evidence="3">
    <location>
        <position position="59"/>
    </location>
    <ligand>
        <name>GTP</name>
        <dbReference type="ChEBI" id="CHEBI:37565"/>
    </ligand>
</feature>
<evidence type="ECO:0000256" key="2">
    <source>
        <dbReference type="ARBA" id="ARBA00023134"/>
    </source>
</evidence>
<dbReference type="Proteomes" id="UP000688137">
    <property type="component" value="Unassembled WGS sequence"/>
</dbReference>
<dbReference type="GO" id="GO:0046872">
    <property type="term" value="F:metal ion binding"/>
    <property type="evidence" value="ECO:0007669"/>
    <property type="project" value="UniProtKB-KW"/>
</dbReference>
<dbReference type="InterPro" id="IPR006689">
    <property type="entry name" value="Small_GTPase_ARF/SAR"/>
</dbReference>
<keyword evidence="4" id="KW-0479">Metal-binding</keyword>
<sequence length="175" mass="20366">MQVAFSAICVGLDNAGKTSLLRTLSNSQRMEIFPTPTMEIHYVICPKIGKYCLVYDMSGNGRHRSNWRILYQDIQAMIYVIDTSDSEYRFHLQRHLIEEVLNDDLIKKSGIPILFLFNKNDKKNRFNKDDLIKVLGLDSKKFKNKFIFKETSSFEISKLKEAIDNLTDALYSKKQ</sequence>
<feature type="binding site" evidence="3">
    <location>
        <begin position="118"/>
        <end position="121"/>
    </location>
    <ligand>
        <name>GTP</name>
        <dbReference type="ChEBI" id="CHEBI:37565"/>
    </ligand>
</feature>
<keyword evidence="4" id="KW-0460">Magnesium</keyword>
<evidence type="ECO:0000256" key="3">
    <source>
        <dbReference type="PIRSR" id="PIRSR606689-1"/>
    </source>
</evidence>
<dbReference type="Pfam" id="PF00025">
    <property type="entry name" value="Arf"/>
    <property type="match status" value="1"/>
</dbReference>
<evidence type="ECO:0000313" key="6">
    <source>
        <dbReference type="Proteomes" id="UP000688137"/>
    </source>
</evidence>
<reference evidence="5" key="1">
    <citation type="submission" date="2021-01" db="EMBL/GenBank/DDBJ databases">
        <authorList>
            <consortium name="Genoscope - CEA"/>
            <person name="William W."/>
        </authorList>
    </citation>
    <scope>NUCLEOTIDE SEQUENCE</scope>
</reference>
<dbReference type="AlphaFoldDB" id="A0A8S1QFF2"/>
<dbReference type="GO" id="GO:0003924">
    <property type="term" value="F:GTPase activity"/>
    <property type="evidence" value="ECO:0007669"/>
    <property type="project" value="InterPro"/>
</dbReference>
<evidence type="ECO:0000256" key="1">
    <source>
        <dbReference type="ARBA" id="ARBA00022741"/>
    </source>
</evidence>
<feature type="binding site" evidence="4">
    <location>
        <position position="18"/>
    </location>
    <ligand>
        <name>Mg(2+)</name>
        <dbReference type="ChEBI" id="CHEBI:18420"/>
    </ligand>
</feature>
<comment type="caution">
    <text evidence="5">The sequence shown here is derived from an EMBL/GenBank/DDBJ whole genome shotgun (WGS) entry which is preliminary data.</text>
</comment>
<dbReference type="InterPro" id="IPR044612">
    <property type="entry name" value="ARL2/3"/>
</dbReference>
<dbReference type="SMART" id="SM00177">
    <property type="entry name" value="ARF"/>
    <property type="match status" value="1"/>
</dbReference>
<dbReference type="EMBL" id="CAJJDM010000160">
    <property type="protein sequence ID" value="CAD8113497.1"/>
    <property type="molecule type" value="Genomic_DNA"/>
</dbReference>
<dbReference type="OMA" id="RHRASWR"/>
<evidence type="ECO:0000256" key="4">
    <source>
        <dbReference type="PIRSR" id="PIRSR606689-2"/>
    </source>
</evidence>
<dbReference type="PROSITE" id="PS51417">
    <property type="entry name" value="ARF"/>
    <property type="match status" value="1"/>
</dbReference>
<keyword evidence="6" id="KW-1185">Reference proteome</keyword>
<dbReference type="PANTHER" id="PTHR45697">
    <property type="entry name" value="ADP-RIBOSYLATION FACTOR-LIKE PROTEIN 2-RELATED"/>
    <property type="match status" value="1"/>
</dbReference>
<organism evidence="5 6">
    <name type="scientific">Paramecium primaurelia</name>
    <dbReference type="NCBI Taxonomy" id="5886"/>
    <lineage>
        <taxon>Eukaryota</taxon>
        <taxon>Sar</taxon>
        <taxon>Alveolata</taxon>
        <taxon>Ciliophora</taxon>
        <taxon>Intramacronucleata</taxon>
        <taxon>Oligohymenophorea</taxon>
        <taxon>Peniculida</taxon>
        <taxon>Parameciidae</taxon>
        <taxon>Paramecium</taxon>
    </lineage>
</organism>
<feature type="binding site" evidence="3">
    <location>
        <begin position="11"/>
        <end position="18"/>
    </location>
    <ligand>
        <name>GTP</name>
        <dbReference type="ChEBI" id="CHEBI:37565"/>
    </ligand>
</feature>
<dbReference type="FunFam" id="3.40.50.300:FF:004270">
    <property type="entry name" value="Uncharacterized protein"/>
    <property type="match status" value="1"/>
</dbReference>
<keyword evidence="1 3" id="KW-0547">Nucleotide-binding</keyword>
<name>A0A8S1QFF2_PARPR</name>
<gene>
    <name evidence="5" type="ORF">PPRIM_AZ9-3.1.T1550089</name>
</gene>
<protein>
    <submittedName>
        <fullName evidence="5">Uncharacterized protein</fullName>
    </submittedName>
</protein>
<dbReference type="GO" id="GO:0005525">
    <property type="term" value="F:GTP binding"/>
    <property type="evidence" value="ECO:0007669"/>
    <property type="project" value="UniProtKB-KW"/>
</dbReference>
<evidence type="ECO:0000313" key="5">
    <source>
        <dbReference type="EMBL" id="CAD8113497.1"/>
    </source>
</evidence>
<accession>A0A8S1QFF2</accession>
<feature type="binding site" evidence="4">
    <location>
        <position position="35"/>
    </location>
    <ligand>
        <name>Mg(2+)</name>
        <dbReference type="ChEBI" id="CHEBI:18420"/>
    </ligand>
</feature>